<name>U6G9R7_9EIME</name>
<organism evidence="2 3">
    <name type="scientific">Eimeria praecox</name>
    <dbReference type="NCBI Taxonomy" id="51316"/>
    <lineage>
        <taxon>Eukaryota</taxon>
        <taxon>Sar</taxon>
        <taxon>Alveolata</taxon>
        <taxon>Apicomplexa</taxon>
        <taxon>Conoidasida</taxon>
        <taxon>Coccidia</taxon>
        <taxon>Eucoccidiorida</taxon>
        <taxon>Eimeriorina</taxon>
        <taxon>Eimeriidae</taxon>
        <taxon>Eimeria</taxon>
    </lineage>
</organism>
<reference evidence="2" key="1">
    <citation type="submission" date="2013-10" db="EMBL/GenBank/DDBJ databases">
        <title>Genomic analysis of the causative agents of coccidiosis in chickens.</title>
        <authorList>
            <person name="Reid A.J."/>
            <person name="Blake D."/>
            <person name="Billington K."/>
            <person name="Browne H."/>
            <person name="Dunn M."/>
            <person name="Hung S."/>
            <person name="Kawahara F."/>
            <person name="Miranda-Saavedra D."/>
            <person name="Mourier T."/>
            <person name="Nagra H."/>
            <person name="Otto T.D."/>
            <person name="Rawlings N."/>
            <person name="Sanchez A."/>
            <person name="Sanders M."/>
            <person name="Subramaniam C."/>
            <person name="Tay Y."/>
            <person name="Dear P."/>
            <person name="Doerig C."/>
            <person name="Gruber A."/>
            <person name="Parkinson J."/>
            <person name="Shirley M."/>
            <person name="Wan K.L."/>
            <person name="Berriman M."/>
            <person name="Tomley F."/>
            <person name="Pain A."/>
        </authorList>
    </citation>
    <scope>NUCLEOTIDE SEQUENCE [LARGE SCALE GENOMIC DNA]</scope>
    <source>
        <strain evidence="2">Houghton</strain>
    </source>
</reference>
<dbReference type="VEuPathDB" id="ToxoDB:EPH_0005050"/>
<gene>
    <name evidence="2" type="ORF">EPH_0005050</name>
</gene>
<dbReference type="EMBL" id="HG690866">
    <property type="protein sequence ID" value="CDI75349.1"/>
    <property type="molecule type" value="Genomic_DNA"/>
</dbReference>
<evidence type="ECO:0000256" key="1">
    <source>
        <dbReference type="SAM" id="MobiDB-lite"/>
    </source>
</evidence>
<feature type="region of interest" description="Disordered" evidence="1">
    <location>
        <begin position="1"/>
        <end position="45"/>
    </location>
</feature>
<evidence type="ECO:0000313" key="3">
    <source>
        <dbReference type="Proteomes" id="UP000018201"/>
    </source>
</evidence>
<protein>
    <submittedName>
        <fullName evidence="2">Uncharacterized protein</fullName>
    </submittedName>
</protein>
<sequence>MQDSHNSPVPIPGLAGVKAPKTVSNQKHRIMPPTAGRRATGGDNFYELQPRSGGNIANQCPKMPVATLTLLYILRFLPEAQHALLSLADESLLPFGKWGRGDAVRNV</sequence>
<keyword evidence="3" id="KW-1185">Reference proteome</keyword>
<reference evidence="2" key="2">
    <citation type="submission" date="2013-10" db="EMBL/GenBank/DDBJ databases">
        <authorList>
            <person name="Aslett M."/>
        </authorList>
    </citation>
    <scope>NUCLEOTIDE SEQUENCE [LARGE SCALE GENOMIC DNA]</scope>
    <source>
        <strain evidence="2">Houghton</strain>
    </source>
</reference>
<accession>U6G9R7</accession>
<proteinExistence type="predicted"/>
<dbReference type="AlphaFoldDB" id="U6G9R7"/>
<evidence type="ECO:0000313" key="2">
    <source>
        <dbReference type="EMBL" id="CDI75349.1"/>
    </source>
</evidence>
<dbReference type="Proteomes" id="UP000018201">
    <property type="component" value="Unassembled WGS sequence"/>
</dbReference>